<dbReference type="EMBL" id="JAHWXQ010000002">
    <property type="protein sequence ID" value="MBW3365729.1"/>
    <property type="molecule type" value="Genomic_DNA"/>
</dbReference>
<dbReference type="RefSeq" id="WP_199110183.1">
    <property type="nucleotide sequence ID" value="NZ_JAHWXQ010000002.1"/>
</dbReference>
<dbReference type="Proteomes" id="UP000774935">
    <property type="component" value="Unassembled WGS sequence"/>
</dbReference>
<accession>A0ABS6XCK1</accession>
<feature type="signal peptide" evidence="1">
    <location>
        <begin position="1"/>
        <end position="23"/>
    </location>
</feature>
<keyword evidence="1" id="KW-0732">Signal</keyword>
<reference evidence="2 3" key="1">
    <citation type="submission" date="2021-07" db="EMBL/GenBank/DDBJ databases">
        <authorList>
            <person name="Kim M.K."/>
        </authorList>
    </citation>
    <scope>NUCLEOTIDE SEQUENCE [LARGE SCALE GENOMIC DNA]</scope>
    <source>
        <strain evidence="2 3">HLY7-15</strain>
    </source>
</reference>
<name>A0ABS6XCK1_9BACT</name>
<evidence type="ECO:0000313" key="2">
    <source>
        <dbReference type="EMBL" id="MBW3365729.1"/>
    </source>
</evidence>
<keyword evidence="3" id="KW-1185">Reference proteome</keyword>
<comment type="caution">
    <text evidence="2">The sequence shown here is derived from an EMBL/GenBank/DDBJ whole genome shotgun (WGS) entry which is preliminary data.</text>
</comment>
<proteinExistence type="predicted"/>
<feature type="chain" id="PRO_5045444331" evidence="1">
    <location>
        <begin position="24"/>
        <end position="250"/>
    </location>
</feature>
<gene>
    <name evidence="2" type="ORF">KYK27_11765</name>
</gene>
<evidence type="ECO:0000256" key="1">
    <source>
        <dbReference type="SAM" id="SignalP"/>
    </source>
</evidence>
<organism evidence="2 3">
    <name type="scientific">Pontibacter populi</name>
    <dbReference type="NCBI Taxonomy" id="890055"/>
    <lineage>
        <taxon>Bacteria</taxon>
        <taxon>Pseudomonadati</taxon>
        <taxon>Bacteroidota</taxon>
        <taxon>Cytophagia</taxon>
        <taxon>Cytophagales</taxon>
        <taxon>Hymenobacteraceae</taxon>
        <taxon>Pontibacter</taxon>
    </lineage>
</organism>
<sequence>MSRNLLPLLLFFAILFAPVTILAQTALPDTGFVKQSVDGAVQAYRNAVGSHAHLYNGPEYFVSIRPYVKGHQFFKEKSFVKGAVLYDGAWFYEVPMTYDVALDEVVIAHAGGGYSQMLVKPKVKEFLLSGHTFVHLNTDSVAGTRLQAGFYDLMYDGSVKMLVRRKKVLKEQATSAGIEGEFNVEDAYYLWKDGKYYEVGSKHSVLKVLGGEKKLLNKFARTNGLRFKKQREEAIFKITHYYDTLEPKEQ</sequence>
<evidence type="ECO:0000313" key="3">
    <source>
        <dbReference type="Proteomes" id="UP000774935"/>
    </source>
</evidence>
<protein>
    <submittedName>
        <fullName evidence="2">Uncharacterized protein</fullName>
    </submittedName>
</protein>